<dbReference type="EMBL" id="ML220114">
    <property type="protein sequence ID" value="TGZ83239.1"/>
    <property type="molecule type" value="Genomic_DNA"/>
</dbReference>
<protein>
    <submittedName>
        <fullName evidence="2">Uncharacterized protein</fullName>
    </submittedName>
</protein>
<keyword evidence="3" id="KW-1185">Reference proteome</keyword>
<dbReference type="Proteomes" id="UP000298138">
    <property type="component" value="Unassembled WGS sequence"/>
</dbReference>
<organism evidence="2 3">
    <name type="scientific">Ascodesmis nigricans</name>
    <dbReference type="NCBI Taxonomy" id="341454"/>
    <lineage>
        <taxon>Eukaryota</taxon>
        <taxon>Fungi</taxon>
        <taxon>Dikarya</taxon>
        <taxon>Ascomycota</taxon>
        <taxon>Pezizomycotina</taxon>
        <taxon>Pezizomycetes</taxon>
        <taxon>Pezizales</taxon>
        <taxon>Ascodesmidaceae</taxon>
        <taxon>Ascodesmis</taxon>
    </lineage>
</organism>
<feature type="region of interest" description="Disordered" evidence="1">
    <location>
        <begin position="110"/>
        <end position="131"/>
    </location>
</feature>
<dbReference type="InParanoid" id="A0A4S2N261"/>
<proteinExistence type="predicted"/>
<reference evidence="2 3" key="1">
    <citation type="submission" date="2019-04" db="EMBL/GenBank/DDBJ databases">
        <title>Comparative genomics and transcriptomics to analyze fruiting body development in filamentous ascomycetes.</title>
        <authorList>
            <consortium name="DOE Joint Genome Institute"/>
            <person name="Lutkenhaus R."/>
            <person name="Traeger S."/>
            <person name="Breuer J."/>
            <person name="Kuo A."/>
            <person name="Lipzen A."/>
            <person name="Pangilinan J."/>
            <person name="Dilworth D."/>
            <person name="Sandor L."/>
            <person name="Poggeler S."/>
            <person name="Barry K."/>
            <person name="Grigoriev I.V."/>
            <person name="Nowrousian M."/>
        </authorList>
    </citation>
    <scope>NUCLEOTIDE SEQUENCE [LARGE SCALE GENOMIC DNA]</scope>
    <source>
        <strain evidence="2 3">CBS 389.68</strain>
    </source>
</reference>
<feature type="region of interest" description="Disordered" evidence="1">
    <location>
        <begin position="159"/>
        <end position="189"/>
    </location>
</feature>
<sequence>MPKPALSPTSYIMDTFVDPSDDAALARLFNYPLTSNQLIPSDLKKTYTKLYNAHVGAFAEQVEARKELERVKAGNKELRKRIGRTVDKTEQLLVVLQELKDEEVVEIREMETEEQVGGSTSQVGDEDPAEGVDRIEEKVPAQKDAIPTGKELAIHEPVSVATPSHSPATAETEPAPLRHKTQSSLPPPPARQKTTYCHCTCNCWDSDAAVNCVCRIAHEPCDIEKCHQPPKGVWLTWENEDGSPVDCGWTGAREEEERFGYPANRLEK</sequence>
<accession>A0A4S2N261</accession>
<dbReference type="AlphaFoldDB" id="A0A4S2N261"/>
<name>A0A4S2N261_9PEZI</name>
<evidence type="ECO:0000256" key="1">
    <source>
        <dbReference type="SAM" id="MobiDB-lite"/>
    </source>
</evidence>
<evidence type="ECO:0000313" key="3">
    <source>
        <dbReference type="Proteomes" id="UP000298138"/>
    </source>
</evidence>
<evidence type="ECO:0000313" key="2">
    <source>
        <dbReference type="EMBL" id="TGZ83239.1"/>
    </source>
</evidence>
<gene>
    <name evidence="2" type="ORF">EX30DRAFT_339438</name>
</gene>